<dbReference type="EC" id="1.4.1.1" evidence="2"/>
<evidence type="ECO:0000256" key="2">
    <source>
        <dbReference type="ARBA" id="ARBA00012897"/>
    </source>
</evidence>
<dbReference type="AlphaFoldDB" id="A0A660SCA3"/>
<dbReference type="GO" id="GO:0042853">
    <property type="term" value="P:L-alanine catabolic process"/>
    <property type="evidence" value="ECO:0007669"/>
    <property type="project" value="InterPro"/>
</dbReference>
<dbReference type="GO" id="GO:0005886">
    <property type="term" value="C:plasma membrane"/>
    <property type="evidence" value="ECO:0007669"/>
    <property type="project" value="TreeGrafter"/>
</dbReference>
<evidence type="ECO:0000256" key="1">
    <source>
        <dbReference type="ARBA" id="ARBA00005689"/>
    </source>
</evidence>
<organism evidence="6 7">
    <name type="scientific">candidate division WOR-3 bacterium</name>
    <dbReference type="NCBI Taxonomy" id="2052148"/>
    <lineage>
        <taxon>Bacteria</taxon>
        <taxon>Bacteria division WOR-3</taxon>
    </lineage>
</organism>
<dbReference type="SMART" id="SM01003">
    <property type="entry name" value="AlaDh_PNT_N"/>
    <property type="match status" value="1"/>
</dbReference>
<name>A0A660SCA3_UNCW3</name>
<reference evidence="6 7" key="1">
    <citation type="submission" date="2018-06" db="EMBL/GenBank/DDBJ databases">
        <title>Extensive metabolic versatility and redundancy in microbially diverse, dynamic hydrothermal sediments.</title>
        <authorList>
            <person name="Dombrowski N."/>
            <person name="Teske A."/>
            <person name="Baker B.J."/>
        </authorList>
    </citation>
    <scope>NUCLEOTIDE SEQUENCE [LARGE SCALE GENOMIC DNA]</scope>
    <source>
        <strain evidence="6">B36_G15</strain>
    </source>
</reference>
<dbReference type="SMART" id="SM01002">
    <property type="entry name" value="AlaDh_PNT_C"/>
    <property type="match status" value="1"/>
</dbReference>
<dbReference type="Gene3D" id="3.40.50.720">
    <property type="entry name" value="NAD(P)-binding Rossmann-like Domain"/>
    <property type="match status" value="2"/>
</dbReference>
<dbReference type="Pfam" id="PF01262">
    <property type="entry name" value="AlaDh_PNT_C"/>
    <property type="match status" value="1"/>
</dbReference>
<dbReference type="Proteomes" id="UP000268469">
    <property type="component" value="Unassembled WGS sequence"/>
</dbReference>
<dbReference type="PANTHER" id="PTHR42795:SF1">
    <property type="entry name" value="ALANINE DEHYDROGENASE"/>
    <property type="match status" value="1"/>
</dbReference>
<dbReference type="CDD" id="cd05305">
    <property type="entry name" value="L-AlaDH"/>
    <property type="match status" value="1"/>
</dbReference>
<evidence type="ECO:0000313" key="7">
    <source>
        <dbReference type="Proteomes" id="UP000268469"/>
    </source>
</evidence>
<dbReference type="Pfam" id="PF05222">
    <property type="entry name" value="AlaDh_PNT_N"/>
    <property type="match status" value="1"/>
</dbReference>
<dbReference type="InterPro" id="IPR007886">
    <property type="entry name" value="AlaDH/PNT_N"/>
</dbReference>
<dbReference type="InterPro" id="IPR036291">
    <property type="entry name" value="NAD(P)-bd_dom_sf"/>
</dbReference>
<dbReference type="InterPro" id="IPR007698">
    <property type="entry name" value="AlaDH/PNT_NAD(H)-bd"/>
</dbReference>
<proteinExistence type="inferred from homology"/>
<dbReference type="InterPro" id="IPR008141">
    <property type="entry name" value="Ala_DH"/>
</dbReference>
<comment type="similarity">
    <text evidence="1">Belongs to the AlaDH/PNT family.</text>
</comment>
<keyword evidence="3" id="KW-0560">Oxidoreductase</keyword>
<dbReference type="SUPFAM" id="SSF51735">
    <property type="entry name" value="NAD(P)-binding Rossmann-fold domains"/>
    <property type="match status" value="1"/>
</dbReference>
<evidence type="ECO:0000313" key="6">
    <source>
        <dbReference type="EMBL" id="RKX68475.1"/>
    </source>
</evidence>
<gene>
    <name evidence="6" type="ORF">DRP53_10705</name>
</gene>
<feature type="domain" description="Alanine dehydrogenase/pyridine nucleotide transhydrogenase NAD(H)-binding" evidence="4">
    <location>
        <begin position="154"/>
        <end position="302"/>
    </location>
</feature>
<evidence type="ECO:0000259" key="5">
    <source>
        <dbReference type="SMART" id="SM01003"/>
    </source>
</evidence>
<feature type="domain" description="Alanine dehydrogenase/pyridine nucleotide transhydrogenase N-terminal" evidence="5">
    <location>
        <begin position="4"/>
        <end position="141"/>
    </location>
</feature>
<dbReference type="SUPFAM" id="SSF52283">
    <property type="entry name" value="Formate/glycerate dehydrogenase catalytic domain-like"/>
    <property type="match status" value="1"/>
</dbReference>
<dbReference type="GO" id="GO:0000286">
    <property type="term" value="F:alanine dehydrogenase activity"/>
    <property type="evidence" value="ECO:0007669"/>
    <property type="project" value="UniProtKB-EC"/>
</dbReference>
<accession>A0A660SCA3</accession>
<dbReference type="PANTHER" id="PTHR42795">
    <property type="entry name" value="ALANINE DEHYDROGENASE"/>
    <property type="match status" value="1"/>
</dbReference>
<evidence type="ECO:0000259" key="4">
    <source>
        <dbReference type="SMART" id="SM01002"/>
    </source>
</evidence>
<sequence length="374" mass="41063">MLIGIPSESKRFGLDEHRVGLSPSGVLELIQAGAEVIVERGAGREARFTDEDYRKVGARIAYSREEVLRSADLIAKVHCYDEEDCPMLKREQIVCGFLLLFVAPKKTIESMLERNITAIGYENIETQPGSYPIRSRMAEIAGRLAVQIAGRLLESRKKGRRGILLGGVPGVPPAEVVILGGGSLGFSAAQAFSGIGANVYVLDIDIDRLKKIEETIHGRVVTLISNRRNIERIVRFADVLIGAVLTPGKRTPILVTREMVKQMKPGAVIIDFSIDQGGCCETSRFCPGEDYIYVEEGVIHFAVPNTPSWVARTATHVLNHSVVPYLKKIVQLGLVGALKESKPLARGVYTYKGKVVHRSLYQAGYPEANLEDLL</sequence>
<evidence type="ECO:0000256" key="3">
    <source>
        <dbReference type="ARBA" id="ARBA00023002"/>
    </source>
</evidence>
<protein>
    <recommendedName>
        <fullName evidence="2">alanine dehydrogenase</fullName>
        <ecNumber evidence="2">1.4.1.1</ecNumber>
    </recommendedName>
</protein>
<dbReference type="EMBL" id="QNBE01000158">
    <property type="protein sequence ID" value="RKX68475.1"/>
    <property type="molecule type" value="Genomic_DNA"/>
</dbReference>
<comment type="caution">
    <text evidence="6">The sequence shown here is derived from an EMBL/GenBank/DDBJ whole genome shotgun (WGS) entry which is preliminary data.</text>
</comment>